<reference evidence="4" key="2">
    <citation type="submission" date="2020-09" db="EMBL/GenBank/DDBJ databases">
        <authorList>
            <person name="Sun Q."/>
            <person name="Ohkuma M."/>
        </authorList>
    </citation>
    <scope>NUCLEOTIDE SEQUENCE</scope>
    <source>
        <strain evidence="4">JCM 17251</strain>
    </source>
</reference>
<evidence type="ECO:0000313" key="5">
    <source>
        <dbReference type="Proteomes" id="UP000624041"/>
    </source>
</evidence>
<evidence type="ECO:0000313" key="4">
    <source>
        <dbReference type="EMBL" id="GGN51517.1"/>
    </source>
</evidence>
<keyword evidence="5" id="KW-1185">Reference proteome</keyword>
<keyword evidence="3" id="KW-0028">Amino-acid biosynthesis</keyword>
<evidence type="ECO:0000256" key="1">
    <source>
        <dbReference type="ARBA" id="ARBA00022801"/>
    </source>
</evidence>
<comment type="catalytic activity">
    <reaction evidence="3">
        <text>O-phospho-L-serine + H2O = L-serine + phosphate</text>
        <dbReference type="Rhea" id="RHEA:21208"/>
        <dbReference type="ChEBI" id="CHEBI:15377"/>
        <dbReference type="ChEBI" id="CHEBI:33384"/>
        <dbReference type="ChEBI" id="CHEBI:43474"/>
        <dbReference type="ChEBI" id="CHEBI:57524"/>
        <dbReference type="EC" id="3.1.3.3"/>
    </reaction>
</comment>
<dbReference type="InterPro" id="IPR044266">
    <property type="entry name" value="PSP_YsaA"/>
</dbReference>
<name>A0A918CZ38_9BACI</name>
<evidence type="ECO:0000256" key="3">
    <source>
        <dbReference type="HAMAP-Rule" id="MF_02240"/>
    </source>
</evidence>
<dbReference type="InterPro" id="IPR036412">
    <property type="entry name" value="HAD-like_sf"/>
</dbReference>
<comment type="pathway">
    <text evidence="3">Amino-acid biosynthesis; L-serine biosynthesis; L-serine from 3-phospho-D-glycerate: step 3/3.</text>
</comment>
<dbReference type="Pfam" id="PF00702">
    <property type="entry name" value="Hydrolase"/>
    <property type="match status" value="1"/>
</dbReference>
<dbReference type="InterPro" id="IPR006439">
    <property type="entry name" value="HAD-SF_hydro_IA"/>
</dbReference>
<dbReference type="Gene3D" id="3.40.50.1000">
    <property type="entry name" value="HAD superfamily/HAD-like"/>
    <property type="match status" value="1"/>
</dbReference>
<keyword evidence="2 3" id="KW-0460">Magnesium</keyword>
<dbReference type="SUPFAM" id="SSF56784">
    <property type="entry name" value="HAD-like"/>
    <property type="match status" value="1"/>
</dbReference>
<dbReference type="PANTHER" id="PTHR46470:SF3">
    <property type="entry name" value="N-ACYLNEURAMINATE-9-PHOSPHATASE"/>
    <property type="match status" value="1"/>
</dbReference>
<dbReference type="InterPro" id="IPR051400">
    <property type="entry name" value="HAD-like_hydrolase"/>
</dbReference>
<comment type="cofactor">
    <cofactor evidence="3">
        <name>Mg(2+)</name>
        <dbReference type="ChEBI" id="CHEBI:18420"/>
    </cofactor>
    <cofactor evidence="3">
        <name>Co(2+)</name>
        <dbReference type="ChEBI" id="CHEBI:48828"/>
    </cofactor>
</comment>
<evidence type="ECO:0000256" key="2">
    <source>
        <dbReference type="ARBA" id="ARBA00022842"/>
    </source>
</evidence>
<gene>
    <name evidence="4" type="primary">ysaA</name>
    <name evidence="4" type="ORF">GCM10007971_06090</name>
</gene>
<sequence>MIKTIIFDLDDTLLWDEKSVQDAFEATCKMAQEKYDLDSLELEKRVRANAREIYASYPTYEFTQMIGINPFEGLWGEFPDEGGMFPELYKLVPEYRKEAWTRGLSDLGIDDATLGAELGEAFPANRKKTAALYDDTLQLLDALKGKYQLVLLTNGSPALQNIKLDLTPVLVPYFEQIVISGAFGKGKPDVAIFEHVLELVQKEKEEVIMVGDNLNTDILGALQTGITSIWINRKDAKPGQVQPDHEINALMDLVPLLEKLNK</sequence>
<dbReference type="RefSeq" id="WP_188855963.1">
    <property type="nucleotide sequence ID" value="NZ_BMOS01000003.1"/>
</dbReference>
<dbReference type="SFLD" id="SFLDG01129">
    <property type="entry name" value="C1.5:_HAD__Beta-PGM__Phosphata"/>
    <property type="match status" value="1"/>
</dbReference>
<accession>A0A918CZ38</accession>
<dbReference type="Gene3D" id="1.20.120.1600">
    <property type="match status" value="1"/>
</dbReference>
<comment type="function">
    <text evidence="3">Catalyzes the last step of the phosphorylated serine biosynthetic pathway, i.e. dephosphorylation of O-phospho-L-serine to form L-serine.</text>
</comment>
<comment type="caution">
    <text evidence="4">The sequence shown here is derived from an EMBL/GenBank/DDBJ whole genome shotgun (WGS) entry which is preliminary data.</text>
</comment>
<dbReference type="NCBIfam" id="TIGR01509">
    <property type="entry name" value="HAD-SF-IA-v3"/>
    <property type="match status" value="1"/>
</dbReference>
<keyword evidence="1 3" id="KW-0378">Hydrolase</keyword>
<dbReference type="InterPro" id="IPR023214">
    <property type="entry name" value="HAD_sf"/>
</dbReference>
<dbReference type="NCBIfam" id="TIGR01549">
    <property type="entry name" value="HAD-SF-IA-v1"/>
    <property type="match status" value="1"/>
</dbReference>
<keyword evidence="3" id="KW-0718">Serine biosynthesis</keyword>
<proteinExistence type="inferred from homology"/>
<reference evidence="4" key="1">
    <citation type="journal article" date="2014" name="Int. J. Syst. Evol. Microbiol.">
        <title>Complete genome sequence of Corynebacterium casei LMG S-19264T (=DSM 44701T), isolated from a smear-ripened cheese.</title>
        <authorList>
            <consortium name="US DOE Joint Genome Institute (JGI-PGF)"/>
            <person name="Walter F."/>
            <person name="Albersmeier A."/>
            <person name="Kalinowski J."/>
            <person name="Ruckert C."/>
        </authorList>
    </citation>
    <scope>NUCLEOTIDE SEQUENCE</scope>
    <source>
        <strain evidence="4">JCM 17251</strain>
    </source>
</reference>
<dbReference type="EC" id="3.1.3.3" evidence="3"/>
<dbReference type="PANTHER" id="PTHR46470">
    <property type="entry name" value="N-ACYLNEURAMINATE-9-PHOSPHATASE"/>
    <property type="match status" value="1"/>
</dbReference>
<dbReference type="SFLD" id="SFLDS00003">
    <property type="entry name" value="Haloacid_Dehalogenase"/>
    <property type="match status" value="1"/>
</dbReference>
<comment type="catalytic activity">
    <reaction evidence="3">
        <text>O-phospho-D-serine + H2O = D-serine + phosphate</text>
        <dbReference type="Rhea" id="RHEA:24873"/>
        <dbReference type="ChEBI" id="CHEBI:15377"/>
        <dbReference type="ChEBI" id="CHEBI:35247"/>
        <dbReference type="ChEBI" id="CHEBI:43474"/>
        <dbReference type="ChEBI" id="CHEBI:58680"/>
        <dbReference type="EC" id="3.1.3.3"/>
    </reaction>
</comment>
<dbReference type="GO" id="GO:0036424">
    <property type="term" value="F:L-phosphoserine phosphatase activity"/>
    <property type="evidence" value="ECO:0007669"/>
    <property type="project" value="UniProtKB-UniRule"/>
</dbReference>
<dbReference type="AlphaFoldDB" id="A0A918CZ38"/>
<dbReference type="Proteomes" id="UP000624041">
    <property type="component" value="Unassembled WGS sequence"/>
</dbReference>
<comment type="similarity">
    <text evidence="3">Belongs to the HAD-like hydrolase superfamily.</text>
</comment>
<dbReference type="HAMAP" id="MF_02240">
    <property type="entry name" value="PSP"/>
    <property type="match status" value="1"/>
</dbReference>
<dbReference type="EMBL" id="BMOS01000003">
    <property type="protein sequence ID" value="GGN51517.1"/>
    <property type="molecule type" value="Genomic_DNA"/>
</dbReference>
<organism evidence="4 5">
    <name type="scientific">Oceanobacillus indicireducens</name>
    <dbReference type="NCBI Taxonomy" id="1004261"/>
    <lineage>
        <taxon>Bacteria</taxon>
        <taxon>Bacillati</taxon>
        <taxon>Bacillota</taxon>
        <taxon>Bacilli</taxon>
        <taxon>Bacillales</taxon>
        <taxon>Bacillaceae</taxon>
        <taxon>Oceanobacillus</taxon>
    </lineage>
</organism>
<protein>
    <recommendedName>
        <fullName evidence="3">Phosphoserine phosphatase</fullName>
        <shortName evidence="3">PSP</shortName>
        <ecNumber evidence="3">3.1.3.3</ecNumber>
    </recommendedName>
</protein>
<dbReference type="GO" id="GO:0006564">
    <property type="term" value="P:L-serine biosynthetic process"/>
    <property type="evidence" value="ECO:0007669"/>
    <property type="project" value="UniProtKB-UniRule"/>
</dbReference>
<keyword evidence="3" id="KW-0170">Cobalt</keyword>